<sequence>MDLPRTTPSNSAPLFVGAATGLITGQAKAFREACAAVPTARVVDASFERKLDVISFPVRLFVGFIQTNSAVYFTSSRSWRGFLTRDIPVILLGTVFRRRIINHLHGNDFESFRTGTGRLSRCLIDIMYSQIDTSVAPDKTLLSQYSMFERMKLIEIPNFFDDDIATTQMKKSRDEVINVLYLSNLIFSKGFTVAVEAVDILVSEGLPVKLTICGHPIGDADMSVDQIETYLRNIAAKDYITVAGPVYGARKADVLSKADVFVLPTTYPTEAAPISIIEAFAAGCFVVSSDHGMISRMVDGFHADLVQPTPHEIASSISRFYFSEARADISLSNRTRAMAVYSSGRYRSGIRNLFNGA</sequence>
<accession>A0A2P9AF44</accession>
<dbReference type="PANTHER" id="PTHR12526">
    <property type="entry name" value="GLYCOSYLTRANSFERASE"/>
    <property type="match status" value="1"/>
</dbReference>
<evidence type="ECO:0000313" key="2">
    <source>
        <dbReference type="Proteomes" id="UP000245698"/>
    </source>
</evidence>
<dbReference type="SUPFAM" id="SSF53756">
    <property type="entry name" value="UDP-Glycosyltransferase/glycogen phosphorylase"/>
    <property type="match status" value="1"/>
</dbReference>
<evidence type="ECO:0000313" key="1">
    <source>
        <dbReference type="EMBL" id="SJM29738.1"/>
    </source>
</evidence>
<keyword evidence="2" id="KW-1185">Reference proteome</keyword>
<dbReference type="Pfam" id="PF13692">
    <property type="entry name" value="Glyco_trans_1_4"/>
    <property type="match status" value="1"/>
</dbReference>
<dbReference type="Gene3D" id="3.40.50.2000">
    <property type="entry name" value="Glycogen Phosphorylase B"/>
    <property type="match status" value="2"/>
</dbReference>
<organism evidence="1 2">
    <name type="scientific">Mesorhizobium delmotii</name>
    <dbReference type="NCBI Taxonomy" id="1631247"/>
    <lineage>
        <taxon>Bacteria</taxon>
        <taxon>Pseudomonadati</taxon>
        <taxon>Pseudomonadota</taxon>
        <taxon>Alphaproteobacteria</taxon>
        <taxon>Hyphomicrobiales</taxon>
        <taxon>Phyllobacteriaceae</taxon>
        <taxon>Mesorhizobium</taxon>
    </lineage>
</organism>
<keyword evidence="1" id="KW-0328">Glycosyltransferase</keyword>
<gene>
    <name evidence="1" type="ORF">BQ8482_111668</name>
</gene>
<dbReference type="Proteomes" id="UP000245698">
    <property type="component" value="Unassembled WGS sequence"/>
</dbReference>
<name>A0A2P9AF44_9HYPH</name>
<dbReference type="EMBL" id="FUIG01000013">
    <property type="protein sequence ID" value="SJM29738.1"/>
    <property type="molecule type" value="Genomic_DNA"/>
</dbReference>
<dbReference type="GO" id="GO:0016757">
    <property type="term" value="F:glycosyltransferase activity"/>
    <property type="evidence" value="ECO:0007669"/>
    <property type="project" value="UniProtKB-KW"/>
</dbReference>
<protein>
    <submittedName>
        <fullName evidence="1">Putative Glycosyl transferase, group 1 family protein</fullName>
        <ecNumber evidence="1">2.4.-.-</ecNumber>
    </submittedName>
</protein>
<reference evidence="2" key="1">
    <citation type="submission" date="2016-12" db="EMBL/GenBank/DDBJ databases">
        <authorList>
            <person name="Brunel B."/>
        </authorList>
    </citation>
    <scope>NUCLEOTIDE SEQUENCE [LARGE SCALE GENOMIC DNA]</scope>
</reference>
<dbReference type="EC" id="2.4.-.-" evidence="1"/>
<dbReference type="CDD" id="cd03801">
    <property type="entry name" value="GT4_PimA-like"/>
    <property type="match status" value="1"/>
</dbReference>
<keyword evidence="1" id="KW-0808">Transferase</keyword>
<dbReference type="AlphaFoldDB" id="A0A2P9AF44"/>
<dbReference type="RefSeq" id="WP_165848464.1">
    <property type="nucleotide sequence ID" value="NZ_FUIG01000013.1"/>
</dbReference>
<proteinExistence type="predicted"/>